<keyword evidence="6" id="KW-1185">Reference proteome</keyword>
<evidence type="ECO:0000313" key="6">
    <source>
        <dbReference type="Proteomes" id="UP000664344"/>
    </source>
</evidence>
<feature type="signal peptide" evidence="2">
    <location>
        <begin position="1"/>
        <end position="21"/>
    </location>
</feature>
<dbReference type="InterPro" id="IPR008963">
    <property type="entry name" value="Purple_acid_Pase-like_N"/>
</dbReference>
<dbReference type="PANTHER" id="PTHR22953">
    <property type="entry name" value="ACID PHOSPHATASE RELATED"/>
    <property type="match status" value="1"/>
</dbReference>
<dbReference type="EMBL" id="JAFKDB010000014">
    <property type="protein sequence ID" value="MBN7770064.1"/>
    <property type="molecule type" value="Genomic_DNA"/>
</dbReference>
<organism evidence="5 6">
    <name type="scientific">Marinobacter daepoensis</name>
    <dbReference type="NCBI Taxonomy" id="262077"/>
    <lineage>
        <taxon>Bacteria</taxon>
        <taxon>Pseudomonadati</taxon>
        <taxon>Pseudomonadota</taxon>
        <taxon>Gammaproteobacteria</taxon>
        <taxon>Pseudomonadales</taxon>
        <taxon>Marinobacteraceae</taxon>
        <taxon>Marinobacter</taxon>
    </lineage>
</organism>
<gene>
    <name evidence="5" type="ORF">JYP53_09145</name>
</gene>
<dbReference type="RefSeq" id="WP_029655586.1">
    <property type="nucleotide sequence ID" value="NZ_JAFKDB010000014.1"/>
</dbReference>
<dbReference type="Proteomes" id="UP000664344">
    <property type="component" value="Unassembled WGS sequence"/>
</dbReference>
<dbReference type="PANTHER" id="PTHR22953:SF153">
    <property type="entry name" value="PURPLE ACID PHOSPHATASE"/>
    <property type="match status" value="1"/>
</dbReference>
<dbReference type="PROSITE" id="PS51257">
    <property type="entry name" value="PROKAR_LIPOPROTEIN"/>
    <property type="match status" value="1"/>
</dbReference>
<evidence type="ECO:0000256" key="2">
    <source>
        <dbReference type="SAM" id="SignalP"/>
    </source>
</evidence>
<evidence type="ECO:0000313" key="5">
    <source>
        <dbReference type="EMBL" id="MBN7770064.1"/>
    </source>
</evidence>
<comment type="caution">
    <text evidence="5">The sequence shown here is derived from an EMBL/GenBank/DDBJ whole genome shotgun (WGS) entry which is preliminary data.</text>
</comment>
<dbReference type="Gene3D" id="3.60.21.10">
    <property type="match status" value="1"/>
</dbReference>
<feature type="domain" description="Calcineurin-like phosphoesterase" evidence="3">
    <location>
        <begin position="216"/>
        <end position="439"/>
    </location>
</feature>
<feature type="domain" description="Purple acid phosphatase N-terminal" evidence="4">
    <location>
        <begin position="50"/>
        <end position="147"/>
    </location>
</feature>
<dbReference type="InterPro" id="IPR015914">
    <property type="entry name" value="PAPs_N"/>
</dbReference>
<protein>
    <submittedName>
        <fullName evidence="5">Metallophosphoesterase</fullName>
    </submittedName>
</protein>
<dbReference type="Gene3D" id="2.60.40.380">
    <property type="entry name" value="Purple acid phosphatase-like, N-terminal"/>
    <property type="match status" value="1"/>
</dbReference>
<dbReference type="InterPro" id="IPR039331">
    <property type="entry name" value="PAPs-like"/>
</dbReference>
<evidence type="ECO:0000256" key="1">
    <source>
        <dbReference type="ARBA" id="ARBA00022729"/>
    </source>
</evidence>
<evidence type="ECO:0000259" key="4">
    <source>
        <dbReference type="Pfam" id="PF16656"/>
    </source>
</evidence>
<accession>A0ABS3BE14</accession>
<reference evidence="5 6" key="1">
    <citation type="submission" date="2021-02" db="EMBL/GenBank/DDBJ databases">
        <title>PHA producing bacteria isolated from coastal sediment in Guangdong, Shenzhen.</title>
        <authorList>
            <person name="Zheng W."/>
            <person name="Yu S."/>
            <person name="Huang Y."/>
        </authorList>
    </citation>
    <scope>NUCLEOTIDE SEQUENCE [LARGE SCALE GENOMIC DNA]</scope>
    <source>
        <strain evidence="5 6">TN21-5</strain>
    </source>
</reference>
<feature type="chain" id="PRO_5047486817" evidence="2">
    <location>
        <begin position="22"/>
        <end position="563"/>
    </location>
</feature>
<dbReference type="SUPFAM" id="SSF56300">
    <property type="entry name" value="Metallo-dependent phosphatases"/>
    <property type="match status" value="1"/>
</dbReference>
<dbReference type="InterPro" id="IPR004843">
    <property type="entry name" value="Calcineurin-like_PHP"/>
</dbReference>
<dbReference type="Pfam" id="PF16656">
    <property type="entry name" value="Pur_ac_phosph_N"/>
    <property type="match status" value="1"/>
</dbReference>
<dbReference type="InterPro" id="IPR029052">
    <property type="entry name" value="Metallo-depent_PP-like"/>
</dbReference>
<proteinExistence type="predicted"/>
<dbReference type="Pfam" id="PF00149">
    <property type="entry name" value="Metallophos"/>
    <property type="match status" value="1"/>
</dbReference>
<dbReference type="SUPFAM" id="SSF49363">
    <property type="entry name" value="Purple acid phosphatase, N-terminal domain"/>
    <property type="match status" value="1"/>
</dbReference>
<evidence type="ECO:0000259" key="3">
    <source>
        <dbReference type="Pfam" id="PF00149"/>
    </source>
</evidence>
<name>A0ABS3BE14_9GAMM</name>
<keyword evidence="1 2" id="KW-0732">Signal</keyword>
<sequence length="563" mass="62406">MSLYPKLALALAVTSLTGCFGGSSSSSDTPPEKPAIPTEADSRYHVLPYIQNPSSTEMTVTWFSDSSAAGSVTIEGIGEFTSKPELAEALSYGSSEIEYIHGENNFSDIHSEVAEGEAPAPSYKHSVRINKLTPNTAYEYSVKQPGADTFTSTLKTAPMTGSRQAVRFIAMSDMETEPESTQKTVRWTSNALAIGGEKLGTDPDTYKRQYAVDQTSGYKANLKYASERSPNFWVIAGDLVEKGGRQLDWDEFWRHGAGEWGTLASTTPIFPTLGNHENYWHPEAPGYNSQASMLSYDKWNTYWDLPSNYATDERYEKRYYRADYGPVTLITLDSSNGNDADPSQDTNLMIDGTESRVPDFNPGSEQWNWAVRELADAQAQGQIIFVQFHHTAFGTGVHSMPSGSAGIANGEDNQSGVPMRVYKEIFERYGVTAVISGHDELLEYVRINGVHYWDVGFAGDGLRGPGYPPTTTYVPFDLLPTEAQETHWSAHGDVPEMWNGKQLIDGGKHYGFLEVDVRPSGDYGYEVIMTPRYVFPVTDENGTPTGDFEHRQYNKVVRILVDR</sequence>